<evidence type="ECO:0000313" key="3">
    <source>
        <dbReference type="Proteomes" id="UP000037510"/>
    </source>
</evidence>
<feature type="domain" description="tRNA-guanine(15) transglycosylase-like" evidence="1">
    <location>
        <begin position="14"/>
        <end position="142"/>
    </location>
</feature>
<proteinExistence type="predicted"/>
<dbReference type="AlphaFoldDB" id="A0A0L7LI31"/>
<dbReference type="SUPFAM" id="SSF51713">
    <property type="entry name" value="tRNA-guanine transglycosylase"/>
    <property type="match status" value="1"/>
</dbReference>
<evidence type="ECO:0000313" key="2">
    <source>
        <dbReference type="EMBL" id="KOB75024.1"/>
    </source>
</evidence>
<keyword evidence="3" id="KW-1185">Reference proteome</keyword>
<dbReference type="EMBL" id="JTDY01001046">
    <property type="protein sequence ID" value="KOB75024.1"/>
    <property type="molecule type" value="Genomic_DNA"/>
</dbReference>
<protein>
    <submittedName>
        <fullName evidence="2">Putative queuine tRNA-ribosyltransferase</fullName>
    </submittedName>
</protein>
<dbReference type="GO" id="GO:0016740">
    <property type="term" value="F:transferase activity"/>
    <property type="evidence" value="ECO:0007669"/>
    <property type="project" value="UniProtKB-KW"/>
</dbReference>
<organism evidence="2 3">
    <name type="scientific">Operophtera brumata</name>
    <name type="common">Winter moth</name>
    <name type="synonym">Phalaena brumata</name>
    <dbReference type="NCBI Taxonomy" id="104452"/>
    <lineage>
        <taxon>Eukaryota</taxon>
        <taxon>Metazoa</taxon>
        <taxon>Ecdysozoa</taxon>
        <taxon>Arthropoda</taxon>
        <taxon>Hexapoda</taxon>
        <taxon>Insecta</taxon>
        <taxon>Pterygota</taxon>
        <taxon>Neoptera</taxon>
        <taxon>Endopterygota</taxon>
        <taxon>Lepidoptera</taxon>
        <taxon>Glossata</taxon>
        <taxon>Ditrysia</taxon>
        <taxon>Geometroidea</taxon>
        <taxon>Geometridae</taxon>
        <taxon>Larentiinae</taxon>
        <taxon>Operophtera</taxon>
    </lineage>
</organism>
<dbReference type="GO" id="GO:0006400">
    <property type="term" value="P:tRNA modification"/>
    <property type="evidence" value="ECO:0007669"/>
    <property type="project" value="InterPro"/>
</dbReference>
<sequence>MRFNFKQASGRSERLGVLTGFVGTPNAVETPACAMLTQGGSVVHLTAEVLSKVFSNSRLLWVPLSNSLSLEAGVKAQGKGVAAFAGIPEHVTCVTLNNMNEITPMGHFEPDKVPLWTKQGKKLITADRYMDVMEIFKPDIIFADAVPKDLVRFVEGSWNPSVMMSAIECGWDVLDGSYAVKLTNAGQALVLNFDTSRSCDDSCVLDLIDESHNLHHFDQLFHHARLHIAADTFALYKTHITTQFDRYTPQMNGKAEQTNEIKVKESAVKKKRVSNSEHAMNGVIGRCFRVVKLCSPADLTTSNDYTI</sequence>
<evidence type="ECO:0000259" key="1">
    <source>
        <dbReference type="Pfam" id="PF01702"/>
    </source>
</evidence>
<dbReference type="Gene3D" id="3.20.20.105">
    <property type="entry name" value="Queuine tRNA-ribosyltransferase-like"/>
    <property type="match status" value="2"/>
</dbReference>
<dbReference type="STRING" id="104452.A0A0L7LI31"/>
<accession>A0A0L7LI31</accession>
<dbReference type="PANTHER" id="PTHR46064">
    <property type="entry name" value="QUEUINE TRNA-RIBOSYLTRANSFERASE ACCESSORY SUBUNIT 2"/>
    <property type="match status" value="1"/>
</dbReference>
<gene>
    <name evidence="2" type="ORF">OBRU01_08188</name>
</gene>
<keyword evidence="2" id="KW-0808">Transferase</keyword>
<dbReference type="InterPro" id="IPR002616">
    <property type="entry name" value="tRNA_ribo_trans-like"/>
</dbReference>
<reference evidence="2 3" key="1">
    <citation type="journal article" date="2015" name="Genome Biol. Evol.">
        <title>The genome of winter moth (Operophtera brumata) provides a genomic perspective on sexual dimorphism and phenology.</title>
        <authorList>
            <person name="Derks M.F."/>
            <person name="Smit S."/>
            <person name="Salis L."/>
            <person name="Schijlen E."/>
            <person name="Bossers A."/>
            <person name="Mateman C."/>
            <person name="Pijl A.S."/>
            <person name="de Ridder D."/>
            <person name="Groenen M.A."/>
            <person name="Visser M.E."/>
            <person name="Megens H.J."/>
        </authorList>
    </citation>
    <scope>NUCLEOTIDE SEQUENCE [LARGE SCALE GENOMIC DNA]</scope>
    <source>
        <strain evidence="2">WM2013NL</strain>
        <tissue evidence="2">Head and thorax</tissue>
    </source>
</reference>
<dbReference type="Pfam" id="PF01702">
    <property type="entry name" value="TGT"/>
    <property type="match status" value="1"/>
</dbReference>
<dbReference type="Proteomes" id="UP000037510">
    <property type="component" value="Unassembled WGS sequence"/>
</dbReference>
<dbReference type="InterPro" id="IPR050852">
    <property type="entry name" value="Queuine_tRNA-ribosyltrfase"/>
</dbReference>
<comment type="caution">
    <text evidence="2">The sequence shown here is derived from an EMBL/GenBank/DDBJ whole genome shotgun (WGS) entry which is preliminary data.</text>
</comment>
<dbReference type="InterPro" id="IPR036511">
    <property type="entry name" value="TGT-like_sf"/>
</dbReference>
<dbReference type="PANTHER" id="PTHR46064:SF1">
    <property type="entry name" value="QUEUINE TRNA-RIBOSYLTRANSFERASE ACCESSORY SUBUNIT 2"/>
    <property type="match status" value="1"/>
</dbReference>
<name>A0A0L7LI31_OPEBR</name>